<accession>A0A812D304</accession>
<dbReference type="EC" id="3.6.4.-" evidence="4"/>
<feature type="domain" description="AAA+ ATPase" evidence="3">
    <location>
        <begin position="370"/>
        <end position="505"/>
    </location>
</feature>
<dbReference type="InterPro" id="IPR003959">
    <property type="entry name" value="ATPase_AAA_core"/>
</dbReference>
<dbReference type="InterPro" id="IPR003593">
    <property type="entry name" value="AAA+_ATPase"/>
</dbReference>
<dbReference type="InterPro" id="IPR027417">
    <property type="entry name" value="P-loop_NTPase"/>
</dbReference>
<keyword evidence="5" id="KW-1185">Reference proteome</keyword>
<reference evidence="4" key="1">
    <citation type="submission" date="2021-01" db="EMBL/GenBank/DDBJ databases">
        <authorList>
            <person name="Li R."/>
            <person name="Bekaert M."/>
        </authorList>
    </citation>
    <scope>NUCLEOTIDE SEQUENCE</scope>
    <source>
        <strain evidence="4">Farmed</strain>
    </source>
</reference>
<dbReference type="FunFam" id="3.40.50.300:FF:002850">
    <property type="entry name" value="Katanin p60 ATPase-containing subunit A-like 2"/>
    <property type="match status" value="1"/>
</dbReference>
<dbReference type="InterPro" id="IPR050304">
    <property type="entry name" value="MT-severing_AAA_ATPase"/>
</dbReference>
<dbReference type="OrthoDB" id="10251136at2759"/>
<dbReference type="Pfam" id="PF00004">
    <property type="entry name" value="AAA"/>
    <property type="match status" value="1"/>
</dbReference>
<keyword evidence="4" id="KW-0378">Hydrolase</keyword>
<evidence type="ECO:0000313" key="4">
    <source>
        <dbReference type="EMBL" id="CAE1290841.1"/>
    </source>
</evidence>
<dbReference type="PANTHER" id="PTHR23074">
    <property type="entry name" value="AAA DOMAIN-CONTAINING"/>
    <property type="match status" value="1"/>
</dbReference>
<dbReference type="AlphaFoldDB" id="A0A812D304"/>
<comment type="caution">
    <text evidence="4">The sequence shown here is derived from an EMBL/GenBank/DDBJ whole genome shotgun (WGS) entry which is preliminary data.</text>
</comment>
<sequence length="636" mass="71926">MYVLLREDLPNQKRKIRMNFEGQQSPFYNHFQNLEFDDRKENGDPSDKTYIYRNLMAQISFAANSNFVSAHAIEMLWIVHKQLVKKSQEFTQRYTNKLTVQLLNMFDATKTAGVNEKSTFNQVPASIQTPITDFSSKFSPPLPNVVNFTSVANDRVKESFIGNTLNRTFFSKKSLFTNSGSGCQESSNSRFDYDQAIDQKNRHQFWRSTDQDIEDDNEFEKNPAKSMDFRTAREQMVVNHQKKYGRGVGSGSTTTSVSRKCLGTRRGLNSKFVSPMNNRDQENYDGDSLTHSSSIKRPVVGKNEENECVDERLKGIDPKIIELIMNEIMDHGPGVNWDDIAGLEFAKKNIKEIVVWPMLRPDIFTGLRGPPKGLLLFGPPGTGKTLIGKCIASQSKSTFFSISASSLTSKWVGEGEKTVRALFAVARCHQPTVIFIDEIDSLLSQRNDNEHESSRRIKTEFLVQLNSLLTLSWEAICMSKYEALSLCGSGGSNTSIHHLVLPTSLAHTSHQYLSVGKFIFLQLPHAATILGIACLSPSQQQKTVCSLCNEVSLPSSFTAISNYYFNWVSSQGHYLSFFYLTLFSTSFFVKFYFFQLLLELGERCFILLFPISSSSPSGGFEPEHKTPSFRFFTLIQ</sequence>
<dbReference type="GO" id="GO:0005524">
    <property type="term" value="F:ATP binding"/>
    <property type="evidence" value="ECO:0007669"/>
    <property type="project" value="InterPro"/>
</dbReference>
<evidence type="ECO:0000313" key="5">
    <source>
        <dbReference type="Proteomes" id="UP000597762"/>
    </source>
</evidence>
<organism evidence="4 5">
    <name type="scientific">Acanthosepion pharaonis</name>
    <name type="common">Pharaoh cuttlefish</name>
    <name type="synonym">Sepia pharaonis</name>
    <dbReference type="NCBI Taxonomy" id="158019"/>
    <lineage>
        <taxon>Eukaryota</taxon>
        <taxon>Metazoa</taxon>
        <taxon>Spiralia</taxon>
        <taxon>Lophotrochozoa</taxon>
        <taxon>Mollusca</taxon>
        <taxon>Cephalopoda</taxon>
        <taxon>Coleoidea</taxon>
        <taxon>Decapodiformes</taxon>
        <taxon>Sepiida</taxon>
        <taxon>Sepiina</taxon>
        <taxon>Sepiidae</taxon>
        <taxon>Acanthosepion</taxon>
    </lineage>
</organism>
<comment type="similarity">
    <text evidence="1">Belongs to the AAA ATPase family.</text>
</comment>
<name>A0A812D304_ACAPH</name>
<feature type="region of interest" description="Disordered" evidence="2">
    <location>
        <begin position="269"/>
        <end position="294"/>
    </location>
</feature>
<gene>
    <name evidence="4" type="ORF">SPHA_48412</name>
</gene>
<dbReference type="GO" id="GO:0016887">
    <property type="term" value="F:ATP hydrolysis activity"/>
    <property type="evidence" value="ECO:0007669"/>
    <property type="project" value="InterPro"/>
</dbReference>
<evidence type="ECO:0000256" key="1">
    <source>
        <dbReference type="ARBA" id="ARBA00006914"/>
    </source>
</evidence>
<dbReference type="Proteomes" id="UP000597762">
    <property type="component" value="Unassembled WGS sequence"/>
</dbReference>
<dbReference type="Gene3D" id="3.40.50.300">
    <property type="entry name" value="P-loop containing nucleotide triphosphate hydrolases"/>
    <property type="match status" value="1"/>
</dbReference>
<protein>
    <submittedName>
        <fullName evidence="4">FIGNL1</fullName>
        <ecNumber evidence="4">3.6.4.-</ecNumber>
    </submittedName>
</protein>
<evidence type="ECO:0000259" key="3">
    <source>
        <dbReference type="SMART" id="SM00382"/>
    </source>
</evidence>
<evidence type="ECO:0000256" key="2">
    <source>
        <dbReference type="SAM" id="MobiDB-lite"/>
    </source>
</evidence>
<dbReference type="SUPFAM" id="SSF52540">
    <property type="entry name" value="P-loop containing nucleoside triphosphate hydrolases"/>
    <property type="match status" value="1"/>
</dbReference>
<dbReference type="SMART" id="SM00382">
    <property type="entry name" value="AAA"/>
    <property type="match status" value="1"/>
</dbReference>
<proteinExistence type="inferred from homology"/>
<dbReference type="EMBL" id="CAHIKZ030002693">
    <property type="protein sequence ID" value="CAE1290841.1"/>
    <property type="molecule type" value="Genomic_DNA"/>
</dbReference>
<dbReference type="GO" id="GO:0008568">
    <property type="term" value="F:microtubule severing ATPase activity"/>
    <property type="evidence" value="ECO:0007669"/>
    <property type="project" value="TreeGrafter"/>
</dbReference>
<dbReference type="PANTHER" id="PTHR23074:SF17">
    <property type="entry name" value="FIDGETIN-LIKE PROTEIN 1"/>
    <property type="match status" value="1"/>
</dbReference>